<evidence type="ECO:0000313" key="3">
    <source>
        <dbReference type="EMBL" id="GAA4685632.1"/>
    </source>
</evidence>
<comment type="caution">
    <text evidence="3">The sequence shown here is derived from an EMBL/GenBank/DDBJ whole genome shotgun (WGS) entry which is preliminary data.</text>
</comment>
<dbReference type="InterPro" id="IPR035940">
    <property type="entry name" value="CAP_sf"/>
</dbReference>
<proteinExistence type="predicted"/>
<dbReference type="RefSeq" id="WP_345380118.1">
    <property type="nucleotide sequence ID" value="NZ_BAABIC010000006.1"/>
</dbReference>
<reference evidence="4" key="1">
    <citation type="journal article" date="2019" name="Int. J. Syst. Evol. Microbiol.">
        <title>The Global Catalogue of Microorganisms (GCM) 10K type strain sequencing project: providing services to taxonomists for standard genome sequencing and annotation.</title>
        <authorList>
            <consortium name="The Broad Institute Genomics Platform"/>
            <consortium name="The Broad Institute Genome Sequencing Center for Infectious Disease"/>
            <person name="Wu L."/>
            <person name="Ma J."/>
        </authorList>
    </citation>
    <scope>NUCLEOTIDE SEQUENCE [LARGE SCALE GENOMIC DNA]</scope>
    <source>
        <strain evidence="4">JCM 18055</strain>
    </source>
</reference>
<dbReference type="InterPro" id="IPR014044">
    <property type="entry name" value="CAP_dom"/>
</dbReference>
<keyword evidence="1" id="KW-0732">Signal</keyword>
<dbReference type="Proteomes" id="UP001500325">
    <property type="component" value="Unassembled WGS sequence"/>
</dbReference>
<feature type="domain" description="SCP" evidence="2">
    <location>
        <begin position="80"/>
        <end position="192"/>
    </location>
</feature>
<organism evidence="3 4">
    <name type="scientific">Pseudonocardia yuanmonensis</name>
    <dbReference type="NCBI Taxonomy" id="1095914"/>
    <lineage>
        <taxon>Bacteria</taxon>
        <taxon>Bacillati</taxon>
        <taxon>Actinomycetota</taxon>
        <taxon>Actinomycetes</taxon>
        <taxon>Pseudonocardiales</taxon>
        <taxon>Pseudonocardiaceae</taxon>
        <taxon>Pseudonocardia</taxon>
    </lineage>
</organism>
<dbReference type="Gene3D" id="3.40.33.10">
    <property type="entry name" value="CAP"/>
    <property type="match status" value="1"/>
</dbReference>
<name>A0ABP8WAN7_9PSEU</name>
<evidence type="ECO:0000259" key="2">
    <source>
        <dbReference type="Pfam" id="PF00188"/>
    </source>
</evidence>
<accession>A0ABP8WAN7</accession>
<dbReference type="PANTHER" id="PTHR31157">
    <property type="entry name" value="SCP DOMAIN-CONTAINING PROTEIN"/>
    <property type="match status" value="1"/>
</dbReference>
<dbReference type="Pfam" id="PF00188">
    <property type="entry name" value="CAP"/>
    <property type="match status" value="1"/>
</dbReference>
<dbReference type="PANTHER" id="PTHR31157:SF1">
    <property type="entry name" value="SCP DOMAIN-CONTAINING PROTEIN"/>
    <property type="match status" value="1"/>
</dbReference>
<dbReference type="EMBL" id="BAABIC010000006">
    <property type="protein sequence ID" value="GAA4685632.1"/>
    <property type="molecule type" value="Genomic_DNA"/>
</dbReference>
<keyword evidence="4" id="KW-1185">Reference proteome</keyword>
<dbReference type="CDD" id="cd05379">
    <property type="entry name" value="CAP_bacterial"/>
    <property type="match status" value="1"/>
</dbReference>
<protein>
    <recommendedName>
        <fullName evidence="2">SCP domain-containing protein</fullName>
    </recommendedName>
</protein>
<feature type="chain" id="PRO_5046848273" description="SCP domain-containing protein" evidence="1">
    <location>
        <begin position="32"/>
        <end position="194"/>
    </location>
</feature>
<feature type="signal peptide" evidence="1">
    <location>
        <begin position="1"/>
        <end position="31"/>
    </location>
</feature>
<gene>
    <name evidence="3" type="ORF">GCM10023215_21080</name>
</gene>
<evidence type="ECO:0000256" key="1">
    <source>
        <dbReference type="SAM" id="SignalP"/>
    </source>
</evidence>
<dbReference type="SUPFAM" id="SSF55797">
    <property type="entry name" value="PR-1-like"/>
    <property type="match status" value="1"/>
</dbReference>
<sequence>MLTTILRRSARVSVGVLAAGMLVGLAAPAVAETPVTRTAAEAQLPAGAEASATTDAAASLLPADSRSERRKERLHNRVGLRLINEERAKAGCAPLQQADNLVAAASQQSDVQARRDKMGHDGPNGDIKGRLGGLGYSQYAENVAQYQSAQEAVNAWMNSSGHRANILNCAYTKTGFDTEKSASGKWYWTQTFGA</sequence>
<evidence type="ECO:0000313" key="4">
    <source>
        <dbReference type="Proteomes" id="UP001500325"/>
    </source>
</evidence>